<feature type="region of interest" description="Disordered" evidence="1">
    <location>
        <begin position="1"/>
        <end position="67"/>
    </location>
</feature>
<keyword evidence="3" id="KW-1185">Reference proteome</keyword>
<dbReference type="EMBL" id="BRZM01000045">
    <property type="protein sequence ID" value="GLD61457.1"/>
    <property type="molecule type" value="Genomic_DNA"/>
</dbReference>
<feature type="compositionally biased region" description="Polar residues" evidence="1">
    <location>
        <begin position="8"/>
        <end position="19"/>
    </location>
</feature>
<gene>
    <name evidence="2" type="ORF">AKAME5_001326500</name>
</gene>
<dbReference type="Proteomes" id="UP001279410">
    <property type="component" value="Unassembled WGS sequence"/>
</dbReference>
<sequence length="112" mass="12331">MKLKSKSSPKTSVNTTSENHSSRKLQEKATNQPSAAPPEPPQPLTSCDASNSSREGIVFESKPKKSRSVIRDVDVEKMARSNQVRTHNELHLLPSLCPSSSPCQYLFLLSLP</sequence>
<feature type="compositionally biased region" description="Polar residues" evidence="1">
    <location>
        <begin position="44"/>
        <end position="54"/>
    </location>
</feature>
<evidence type="ECO:0000313" key="2">
    <source>
        <dbReference type="EMBL" id="GLD61457.1"/>
    </source>
</evidence>
<organism evidence="2 3">
    <name type="scientific">Lates japonicus</name>
    <name type="common">Japanese lates</name>
    <dbReference type="NCBI Taxonomy" id="270547"/>
    <lineage>
        <taxon>Eukaryota</taxon>
        <taxon>Metazoa</taxon>
        <taxon>Chordata</taxon>
        <taxon>Craniata</taxon>
        <taxon>Vertebrata</taxon>
        <taxon>Euteleostomi</taxon>
        <taxon>Actinopterygii</taxon>
        <taxon>Neopterygii</taxon>
        <taxon>Teleostei</taxon>
        <taxon>Neoteleostei</taxon>
        <taxon>Acanthomorphata</taxon>
        <taxon>Carangaria</taxon>
        <taxon>Carangaria incertae sedis</taxon>
        <taxon>Centropomidae</taxon>
        <taxon>Lates</taxon>
    </lineage>
</organism>
<protein>
    <submittedName>
        <fullName evidence="2">Uncharacterized protein</fullName>
    </submittedName>
</protein>
<dbReference type="AlphaFoldDB" id="A0AAD3RA93"/>
<comment type="caution">
    <text evidence="2">The sequence shown here is derived from an EMBL/GenBank/DDBJ whole genome shotgun (WGS) entry which is preliminary data.</text>
</comment>
<proteinExistence type="predicted"/>
<accession>A0AAD3RA93</accession>
<evidence type="ECO:0000313" key="3">
    <source>
        <dbReference type="Proteomes" id="UP001279410"/>
    </source>
</evidence>
<reference evidence="2" key="1">
    <citation type="submission" date="2022-08" db="EMBL/GenBank/DDBJ databases">
        <title>Genome sequencing of akame (Lates japonicus).</title>
        <authorList>
            <person name="Hashiguchi Y."/>
            <person name="Takahashi H."/>
        </authorList>
    </citation>
    <scope>NUCLEOTIDE SEQUENCE</scope>
    <source>
        <strain evidence="2">Kochi</strain>
    </source>
</reference>
<name>A0AAD3RA93_LATJO</name>
<evidence type="ECO:0000256" key="1">
    <source>
        <dbReference type="SAM" id="MobiDB-lite"/>
    </source>
</evidence>